<gene>
    <name evidence="1" type="ORF">ERS852480_05323</name>
</gene>
<evidence type="ECO:0000313" key="2">
    <source>
        <dbReference type="Proteomes" id="UP000095512"/>
    </source>
</evidence>
<proteinExistence type="predicted"/>
<dbReference type="EMBL" id="CZAB01000150">
    <property type="protein sequence ID" value="CUQ28001.1"/>
    <property type="molecule type" value="Genomic_DNA"/>
</dbReference>
<protein>
    <submittedName>
        <fullName evidence="1">C-5 cytosine-specific DNA methylase</fullName>
    </submittedName>
</protein>
<dbReference type="SUPFAM" id="SSF53335">
    <property type="entry name" value="S-adenosyl-L-methionine-dependent methyltransferases"/>
    <property type="match status" value="1"/>
</dbReference>
<keyword evidence="1" id="KW-0489">Methyltransferase</keyword>
<dbReference type="GO" id="GO:0032259">
    <property type="term" value="P:methylation"/>
    <property type="evidence" value="ECO:0007669"/>
    <property type="project" value="UniProtKB-KW"/>
</dbReference>
<dbReference type="InterPro" id="IPR029063">
    <property type="entry name" value="SAM-dependent_MTases_sf"/>
</dbReference>
<sequence>MCNKNKIILDLCGGTGAWSRPYREAGYDVRLITLPEQDVRTYRPPEGVYGILAAPPCTEFSLAKGGRPRDFASGIEVMAACLRIIWDCRQSNKLAFWALENPVGFMRQFLGRPHYTFEHWQFGDMQIKPTDIWGYFKEPAATVKIKPQGMTKRYANGRTNCKTWCNANCPDEYKGMGLDRAAIRAITPPGFANAFYKANK</sequence>
<dbReference type="GO" id="GO:0008168">
    <property type="term" value="F:methyltransferase activity"/>
    <property type="evidence" value="ECO:0007669"/>
    <property type="project" value="UniProtKB-KW"/>
</dbReference>
<evidence type="ECO:0000313" key="1">
    <source>
        <dbReference type="EMBL" id="CUQ28001.1"/>
    </source>
</evidence>
<dbReference type="Proteomes" id="UP000095512">
    <property type="component" value="Unassembled WGS sequence"/>
</dbReference>
<name>A0A174V495_9FIRM</name>
<reference evidence="1 2" key="1">
    <citation type="submission" date="2015-09" db="EMBL/GenBank/DDBJ databases">
        <authorList>
            <consortium name="Pathogen Informatics"/>
        </authorList>
    </citation>
    <scope>NUCLEOTIDE SEQUENCE [LARGE SCALE GENOMIC DNA]</scope>
    <source>
        <strain evidence="1 2">2789STDY5834865</strain>
    </source>
</reference>
<dbReference type="RefSeq" id="WP_057573234.1">
    <property type="nucleotide sequence ID" value="NZ_CZAB01000150.1"/>
</dbReference>
<keyword evidence="1" id="KW-0808">Transferase</keyword>
<organism evidence="1 2">
    <name type="scientific">Enterocloster clostridioformis</name>
    <dbReference type="NCBI Taxonomy" id="1531"/>
    <lineage>
        <taxon>Bacteria</taxon>
        <taxon>Bacillati</taxon>
        <taxon>Bacillota</taxon>
        <taxon>Clostridia</taxon>
        <taxon>Lachnospirales</taxon>
        <taxon>Lachnospiraceae</taxon>
        <taxon>Enterocloster</taxon>
    </lineage>
</organism>
<accession>A0A174V495</accession>
<dbReference type="AlphaFoldDB" id="A0A174V495"/>